<reference evidence="1 2" key="1">
    <citation type="submission" date="2012-07" db="EMBL/GenBank/DDBJ databases">
        <title>The Genome Sequence of Lactobacillus crispatus FB077-07.</title>
        <authorList>
            <consortium name="The Broad Institute Genome Sequencing Platform"/>
            <person name="Earl A."/>
            <person name="Ward D."/>
            <person name="Feldgarden M."/>
            <person name="Gevers D."/>
            <person name="Saerens B."/>
            <person name="Vaneechoutte M."/>
            <person name="Walker B."/>
            <person name="Young S.K."/>
            <person name="Zeng Q."/>
            <person name="Gargeya S."/>
            <person name="Fitzgerald M."/>
            <person name="Haas B."/>
            <person name="Abouelleil A."/>
            <person name="Alvarado L."/>
            <person name="Arachchi H.M."/>
            <person name="Berlin A.M."/>
            <person name="Chapman S.B."/>
            <person name="Goldberg J."/>
            <person name="Griggs A."/>
            <person name="Gujja S."/>
            <person name="Hansen M."/>
            <person name="Howarth C."/>
            <person name="Imamovic A."/>
            <person name="Larimer J."/>
            <person name="McCowen C."/>
            <person name="Montmayeur A."/>
            <person name="Murphy C."/>
            <person name="Neiman D."/>
            <person name="Pearson M."/>
            <person name="Priest M."/>
            <person name="Roberts A."/>
            <person name="Saif S."/>
            <person name="Shea T."/>
            <person name="Sisk P."/>
            <person name="Sykes S."/>
            <person name="Wortman J."/>
            <person name="Nusbaum C."/>
            <person name="Birren B."/>
        </authorList>
    </citation>
    <scope>NUCLEOTIDE SEQUENCE [LARGE SCALE GENOMIC DNA]</scope>
    <source>
        <strain evidence="1 2">FB077-07</strain>
    </source>
</reference>
<dbReference type="EMBL" id="AGZG01000114">
    <property type="protein sequence ID" value="EKB62328.1"/>
    <property type="molecule type" value="Genomic_DNA"/>
</dbReference>
<protein>
    <submittedName>
        <fullName evidence="1">Uncharacterized protein</fullName>
    </submittedName>
</protein>
<sequence>MKEQTKQLLLNVNRMYYQGDVVNFEGKKFYPFFATDELVSSSQGDVPFEYAISADKNNFKAYELHFEWSEAPINKTSSDAGDWVDDWLNDVFEIQEIDEEDFKYQIYPRVLDCVTRDLYRLEQD</sequence>
<dbReference type="PATRIC" id="fig|883092.3.peg.2327"/>
<gene>
    <name evidence="1" type="ORF">HMPREF9249_02342</name>
</gene>
<evidence type="ECO:0000313" key="1">
    <source>
        <dbReference type="EMBL" id="EKB62328.1"/>
    </source>
</evidence>
<dbReference type="Proteomes" id="UP000004722">
    <property type="component" value="Unassembled WGS sequence"/>
</dbReference>
<proteinExistence type="predicted"/>
<dbReference type="AlphaFoldDB" id="K1MIN6"/>
<name>K1MIN6_9LACO</name>
<organism evidence="1 2">
    <name type="scientific">Lactobacillus crispatus FB077-07</name>
    <dbReference type="NCBI Taxonomy" id="883092"/>
    <lineage>
        <taxon>Bacteria</taxon>
        <taxon>Bacillati</taxon>
        <taxon>Bacillota</taxon>
        <taxon>Bacilli</taxon>
        <taxon>Lactobacillales</taxon>
        <taxon>Lactobacillaceae</taxon>
        <taxon>Lactobacillus</taxon>
    </lineage>
</organism>
<accession>K1MIN6</accession>
<comment type="caution">
    <text evidence="1">The sequence shown here is derived from an EMBL/GenBank/DDBJ whole genome shotgun (WGS) entry which is preliminary data.</text>
</comment>
<dbReference type="RefSeq" id="WP_005729817.1">
    <property type="nucleotide sequence ID" value="NZ_JH932275.1"/>
</dbReference>
<dbReference type="HOGENOM" id="CLU_2000946_0_0_9"/>
<dbReference type="OrthoDB" id="10013720at2"/>
<evidence type="ECO:0000313" key="2">
    <source>
        <dbReference type="Proteomes" id="UP000004722"/>
    </source>
</evidence>